<evidence type="ECO:0000256" key="6">
    <source>
        <dbReference type="ARBA" id="ARBA00023239"/>
    </source>
</evidence>
<feature type="region of interest" description="Disordered" evidence="7">
    <location>
        <begin position="162"/>
        <end position="190"/>
    </location>
</feature>
<dbReference type="PANTHER" id="PTHR43466">
    <property type="entry name" value="2-OXO-4-HYDROXY-4-CARBOXY-5-UREIDOIMIDAZOLINE DECARBOXYLASE-RELATED"/>
    <property type="match status" value="1"/>
</dbReference>
<dbReference type="PANTHER" id="PTHR43466:SF1">
    <property type="entry name" value="2-OXO-4-HYDROXY-4-CARBOXY-5-UREIDOIMIDAZOLINE DECARBOXYLASE-RELATED"/>
    <property type="match status" value="1"/>
</dbReference>
<keyword evidence="4" id="KW-0659">Purine metabolism</keyword>
<comment type="catalytic activity">
    <reaction evidence="1">
        <text>5-hydroxy-2-oxo-4-ureido-2,5-dihydro-1H-imidazole-5-carboxylate + H(+) = (S)-allantoin + CO2</text>
        <dbReference type="Rhea" id="RHEA:26301"/>
        <dbReference type="ChEBI" id="CHEBI:15378"/>
        <dbReference type="ChEBI" id="CHEBI:15678"/>
        <dbReference type="ChEBI" id="CHEBI:16526"/>
        <dbReference type="ChEBI" id="CHEBI:58639"/>
        <dbReference type="EC" id="4.1.1.97"/>
    </reaction>
</comment>
<evidence type="ECO:0000313" key="9">
    <source>
        <dbReference type="EMBL" id="EUA73651.1"/>
    </source>
</evidence>
<reference evidence="9 10" key="1">
    <citation type="submission" date="2013-12" db="EMBL/GenBank/DDBJ databases">
        <authorList>
            <person name="Zelazny A."/>
            <person name="Olivier K."/>
            <person name="Holland S."/>
            <person name="Lenaerts A."/>
            <person name="Ordway D."/>
            <person name="DeGroote M.A."/>
            <person name="Parker T."/>
            <person name="Sizemore C."/>
            <person name="Tallon L.J."/>
            <person name="Sadzewicz L.K."/>
            <person name="Sengamalay N."/>
            <person name="Fraser C.M."/>
            <person name="Hine E."/>
            <person name="Shefchek K.A."/>
            <person name="Das S.P."/>
            <person name="Tettelin H."/>
        </authorList>
    </citation>
    <scope>NUCLEOTIDE SEQUENCE [LARGE SCALE GENOMIC DNA]</scope>
    <source>
        <strain evidence="9 10">1513</strain>
    </source>
</reference>
<comment type="caution">
    <text evidence="9">The sequence shown here is derived from an EMBL/GenBank/DDBJ whole genome shotgun (WGS) entry which is preliminary data.</text>
</comment>
<evidence type="ECO:0000256" key="3">
    <source>
        <dbReference type="ARBA" id="ARBA00012257"/>
    </source>
</evidence>
<dbReference type="Proteomes" id="UP000023351">
    <property type="component" value="Unassembled WGS sequence"/>
</dbReference>
<keyword evidence="6" id="KW-0456">Lyase</keyword>
<accession>X8E070</accession>
<evidence type="ECO:0000256" key="5">
    <source>
        <dbReference type="ARBA" id="ARBA00022793"/>
    </source>
</evidence>
<protein>
    <recommendedName>
        <fullName evidence="3">2-oxo-4-hydroxy-4-carboxy-5-ureidoimidazoline decarboxylase</fullName>
        <ecNumber evidence="3">4.1.1.97</ecNumber>
    </recommendedName>
</protein>
<proteinExistence type="predicted"/>
<dbReference type="Gene3D" id="1.10.3330.10">
    <property type="entry name" value="Oxo-4-hydroxy-4-carboxy-5-ureidoimidazoline decarboxylase"/>
    <property type="match status" value="1"/>
</dbReference>
<organism evidence="9 10">
    <name type="scientific">Mycobacteroides abscessus subsp. bolletii 1513</name>
    <dbReference type="NCBI Taxonomy" id="1299321"/>
    <lineage>
        <taxon>Bacteria</taxon>
        <taxon>Bacillati</taxon>
        <taxon>Actinomycetota</taxon>
        <taxon>Actinomycetes</taxon>
        <taxon>Mycobacteriales</taxon>
        <taxon>Mycobacteriaceae</taxon>
        <taxon>Mycobacteroides</taxon>
        <taxon>Mycobacteroides abscessus</taxon>
    </lineage>
</organism>
<feature type="domain" description="Oxo-4-hydroxy-4-carboxy-5-ureidoimidazoline decarboxylase" evidence="8">
    <location>
        <begin position="13"/>
        <end position="161"/>
    </location>
</feature>
<keyword evidence="5" id="KW-0210">Decarboxylase</keyword>
<dbReference type="InterPro" id="IPR018020">
    <property type="entry name" value="OHCU_decarboxylase"/>
</dbReference>
<evidence type="ECO:0000256" key="7">
    <source>
        <dbReference type="SAM" id="MobiDB-lite"/>
    </source>
</evidence>
<name>X8E070_9MYCO</name>
<dbReference type="Pfam" id="PF09349">
    <property type="entry name" value="OHCU_decarbox"/>
    <property type="match status" value="1"/>
</dbReference>
<dbReference type="EC" id="4.1.1.97" evidence="3"/>
<dbReference type="InterPro" id="IPR036778">
    <property type="entry name" value="OHCU_decarboxylase_sf"/>
</dbReference>
<dbReference type="SUPFAM" id="SSF158694">
    <property type="entry name" value="UraD-Like"/>
    <property type="match status" value="1"/>
</dbReference>
<dbReference type="GO" id="GO:0006144">
    <property type="term" value="P:purine nucleobase metabolic process"/>
    <property type="evidence" value="ECO:0007669"/>
    <property type="project" value="UniProtKB-KW"/>
</dbReference>
<evidence type="ECO:0000313" key="10">
    <source>
        <dbReference type="Proteomes" id="UP000023351"/>
    </source>
</evidence>
<sequence>MLMHQGIGRDTFNQMPDTRAVHALYECCGSVTWARKVAATRPFADHDALFRCADNELFALSEESLNEMLTAYPPLGKRPGSVRSHAEQCAIRDETPGMMAALRAAAHRYEHHFGHRFVMHMCGQDGASVLRAISDRMHHDADTERKVTRNELAKINRTRLERMLGPKAATTTGDRGHDNAPLGSQRDSLR</sequence>
<evidence type="ECO:0000259" key="8">
    <source>
        <dbReference type="Pfam" id="PF09349"/>
    </source>
</evidence>
<dbReference type="AlphaFoldDB" id="X8E070"/>
<evidence type="ECO:0000256" key="2">
    <source>
        <dbReference type="ARBA" id="ARBA00004754"/>
    </source>
</evidence>
<dbReference type="GO" id="GO:0051997">
    <property type="term" value="F:2-oxo-4-hydroxy-4-carboxy-5-ureidoimidazoline decarboxylase activity"/>
    <property type="evidence" value="ECO:0007669"/>
    <property type="project" value="UniProtKB-EC"/>
</dbReference>
<evidence type="ECO:0000256" key="4">
    <source>
        <dbReference type="ARBA" id="ARBA00022631"/>
    </source>
</evidence>
<dbReference type="NCBIfam" id="NF010372">
    <property type="entry name" value="PRK13798.1"/>
    <property type="match status" value="1"/>
</dbReference>
<gene>
    <name evidence="9" type="ORF">I540_0309</name>
</gene>
<comment type="pathway">
    <text evidence="2">Purine metabolism; urate degradation; (S)-allantoin from urate: step 3/3.</text>
</comment>
<dbReference type="EMBL" id="JAOJ01000001">
    <property type="protein sequence ID" value="EUA73651.1"/>
    <property type="molecule type" value="Genomic_DNA"/>
</dbReference>
<dbReference type="PATRIC" id="fig|1299321.3.peg.287"/>
<evidence type="ECO:0000256" key="1">
    <source>
        <dbReference type="ARBA" id="ARBA00001163"/>
    </source>
</evidence>
<dbReference type="GO" id="GO:0019628">
    <property type="term" value="P:urate catabolic process"/>
    <property type="evidence" value="ECO:0007669"/>
    <property type="project" value="TreeGrafter"/>
</dbReference>